<keyword evidence="2 6" id="KW-0812">Transmembrane</keyword>
<feature type="transmembrane region" description="Helical" evidence="6">
    <location>
        <begin position="320"/>
        <end position="344"/>
    </location>
</feature>
<feature type="transmembrane region" description="Helical" evidence="6">
    <location>
        <begin position="412"/>
        <end position="434"/>
    </location>
</feature>
<dbReference type="Gene3D" id="1.20.1250.20">
    <property type="entry name" value="MFS general substrate transporter like domains"/>
    <property type="match status" value="1"/>
</dbReference>
<dbReference type="FunFam" id="1.20.1250.20:FF:000308">
    <property type="entry name" value="MFS efflux transporter"/>
    <property type="match status" value="1"/>
</dbReference>
<dbReference type="AlphaFoldDB" id="A0A8H6K3K1"/>
<dbReference type="PANTHER" id="PTHR23514:SF6">
    <property type="entry name" value="MAJOR FACILITATOR SUPERFAMILY (MFS) PROFILE DOMAIN-CONTAINING PROTEIN"/>
    <property type="match status" value="1"/>
</dbReference>
<protein>
    <submittedName>
        <fullName evidence="8">MFS efflux</fullName>
    </submittedName>
</protein>
<evidence type="ECO:0000256" key="6">
    <source>
        <dbReference type="SAM" id="Phobius"/>
    </source>
</evidence>
<evidence type="ECO:0000256" key="1">
    <source>
        <dbReference type="ARBA" id="ARBA00004141"/>
    </source>
</evidence>
<sequence>MEALSLATLVEVESRKHHDDDHDTHRLPAAPAKAVPRTYPGAPHREEASIELQRIDASTSKGASQSPRGDKSPPSPPRTPTTSGSDDVEMSRPSTPIVVEVLQSITDPHMNRFRMAATCLTNFGNGLNDSAPGALIPYMEKHYDIGYAVVSLIFIGNAFGFIFGAVFLESLRARLGRARMLALAQGLIACAYVPVLAQAPFPVVVVSFFMIGFGMSLNLAVSNVFCGSLSEANAALGYLHGAYGIGGTIGPLMATALVTAAHARWSTYYFITLGLAAFNCVFATWSFWHYERDLPKQHQHQQQDSSTQLLSMFSALRTRVVLLGALFIFAYQGAEVSIAGWVISFLITVRKGDPNAVGYVTAGFWAGITIGRFVLSHPAHRIGEKPFVVFATCGAAVFQVLVWWVPNVIGPSVSVAIVGLLLGPIYTCAAAVFMRSMTARERVSSMGVISAFGSSGGAVAPFTTGILAQAAGTWVLHPIAIGLFAVMMASWYGVPYVRKRKE</sequence>
<feature type="transmembrane region" description="Helical" evidence="6">
    <location>
        <begin position="203"/>
        <end position="226"/>
    </location>
</feature>
<accession>A0A8H6K3K1</accession>
<evidence type="ECO:0000256" key="5">
    <source>
        <dbReference type="SAM" id="MobiDB-lite"/>
    </source>
</evidence>
<feature type="transmembrane region" description="Helical" evidence="6">
    <location>
        <begin position="267"/>
        <end position="288"/>
    </location>
</feature>
<gene>
    <name evidence="8" type="ORF">CPLU01_11024</name>
</gene>
<dbReference type="InterPro" id="IPR011701">
    <property type="entry name" value="MFS"/>
</dbReference>
<keyword evidence="4 6" id="KW-0472">Membrane</keyword>
<feature type="compositionally biased region" description="Polar residues" evidence="5">
    <location>
        <begin position="56"/>
        <end position="67"/>
    </location>
</feature>
<evidence type="ECO:0000256" key="3">
    <source>
        <dbReference type="ARBA" id="ARBA00022989"/>
    </source>
</evidence>
<feature type="region of interest" description="Disordered" evidence="5">
    <location>
        <begin position="1"/>
        <end position="92"/>
    </location>
</feature>
<name>A0A8H6K3K1_9PEZI</name>
<evidence type="ECO:0000313" key="9">
    <source>
        <dbReference type="Proteomes" id="UP000654918"/>
    </source>
</evidence>
<dbReference type="Proteomes" id="UP000654918">
    <property type="component" value="Unassembled WGS sequence"/>
</dbReference>
<feature type="transmembrane region" description="Helical" evidence="6">
    <location>
        <begin position="145"/>
        <end position="168"/>
    </location>
</feature>
<organism evidence="8 9">
    <name type="scientific">Colletotrichum plurivorum</name>
    <dbReference type="NCBI Taxonomy" id="2175906"/>
    <lineage>
        <taxon>Eukaryota</taxon>
        <taxon>Fungi</taxon>
        <taxon>Dikarya</taxon>
        <taxon>Ascomycota</taxon>
        <taxon>Pezizomycotina</taxon>
        <taxon>Sordariomycetes</taxon>
        <taxon>Hypocreomycetidae</taxon>
        <taxon>Glomerellales</taxon>
        <taxon>Glomerellaceae</taxon>
        <taxon>Colletotrichum</taxon>
        <taxon>Colletotrichum orchidearum species complex</taxon>
    </lineage>
</organism>
<dbReference type="Pfam" id="PF07690">
    <property type="entry name" value="MFS_1"/>
    <property type="match status" value="1"/>
</dbReference>
<comment type="subcellular location">
    <subcellularLocation>
        <location evidence="1">Membrane</location>
        <topology evidence="1">Multi-pass membrane protein</topology>
    </subcellularLocation>
</comment>
<dbReference type="InterPro" id="IPR036259">
    <property type="entry name" value="MFS_trans_sf"/>
</dbReference>
<feature type="domain" description="Major facilitator superfamily (MFS) profile" evidence="7">
    <location>
        <begin position="114"/>
        <end position="498"/>
    </location>
</feature>
<feature type="transmembrane region" description="Helical" evidence="6">
    <location>
        <begin position="387"/>
        <end position="406"/>
    </location>
</feature>
<feature type="transmembrane region" description="Helical" evidence="6">
    <location>
        <begin position="356"/>
        <end position="375"/>
    </location>
</feature>
<feature type="transmembrane region" description="Helical" evidence="6">
    <location>
        <begin position="180"/>
        <end position="197"/>
    </location>
</feature>
<evidence type="ECO:0000259" key="7">
    <source>
        <dbReference type="PROSITE" id="PS50850"/>
    </source>
</evidence>
<dbReference type="PROSITE" id="PS50850">
    <property type="entry name" value="MFS"/>
    <property type="match status" value="1"/>
</dbReference>
<dbReference type="GO" id="GO:0016020">
    <property type="term" value="C:membrane"/>
    <property type="evidence" value="ECO:0007669"/>
    <property type="project" value="UniProtKB-SubCell"/>
</dbReference>
<feature type="transmembrane region" description="Helical" evidence="6">
    <location>
        <begin position="446"/>
        <end position="468"/>
    </location>
</feature>
<feature type="transmembrane region" description="Helical" evidence="6">
    <location>
        <begin position="238"/>
        <end position="261"/>
    </location>
</feature>
<evidence type="ECO:0000256" key="2">
    <source>
        <dbReference type="ARBA" id="ARBA00022692"/>
    </source>
</evidence>
<proteinExistence type="predicted"/>
<evidence type="ECO:0000313" key="8">
    <source>
        <dbReference type="EMBL" id="KAF6824095.1"/>
    </source>
</evidence>
<keyword evidence="9" id="KW-1185">Reference proteome</keyword>
<comment type="caution">
    <text evidence="8">The sequence shown here is derived from an EMBL/GenBank/DDBJ whole genome shotgun (WGS) entry which is preliminary data.</text>
</comment>
<dbReference type="FunFam" id="1.20.1250.20:FF:000286">
    <property type="entry name" value="MFS efflux transporter"/>
    <property type="match status" value="1"/>
</dbReference>
<feature type="transmembrane region" description="Helical" evidence="6">
    <location>
        <begin position="474"/>
        <end position="494"/>
    </location>
</feature>
<dbReference type="PANTHER" id="PTHR23514">
    <property type="entry name" value="BYPASS OF STOP CODON PROTEIN 6"/>
    <property type="match status" value="1"/>
</dbReference>
<feature type="compositionally biased region" description="Basic and acidic residues" evidence="5">
    <location>
        <begin position="12"/>
        <end position="26"/>
    </location>
</feature>
<dbReference type="EMBL" id="WIGO01000199">
    <property type="protein sequence ID" value="KAF6824095.1"/>
    <property type="molecule type" value="Genomic_DNA"/>
</dbReference>
<dbReference type="InterPro" id="IPR051788">
    <property type="entry name" value="MFS_Transporter"/>
</dbReference>
<dbReference type="InterPro" id="IPR020846">
    <property type="entry name" value="MFS_dom"/>
</dbReference>
<keyword evidence="3 6" id="KW-1133">Transmembrane helix</keyword>
<reference evidence="8" key="1">
    <citation type="journal article" date="2020" name="Phytopathology">
        <title>Genome Sequence Resources of Colletotrichum truncatum, C. plurivorum, C. musicola, and C. sojae: Four Species Pathogenic to Soybean (Glycine max).</title>
        <authorList>
            <person name="Rogerio F."/>
            <person name="Boufleur T.R."/>
            <person name="Ciampi-Guillardi M."/>
            <person name="Sukno S.A."/>
            <person name="Thon M.R."/>
            <person name="Massola Junior N.S."/>
            <person name="Baroncelli R."/>
        </authorList>
    </citation>
    <scope>NUCLEOTIDE SEQUENCE</scope>
    <source>
        <strain evidence="8">LFN00145</strain>
    </source>
</reference>
<evidence type="ECO:0000256" key="4">
    <source>
        <dbReference type="ARBA" id="ARBA00023136"/>
    </source>
</evidence>
<dbReference type="GO" id="GO:0022857">
    <property type="term" value="F:transmembrane transporter activity"/>
    <property type="evidence" value="ECO:0007669"/>
    <property type="project" value="InterPro"/>
</dbReference>
<dbReference type="SUPFAM" id="SSF103473">
    <property type="entry name" value="MFS general substrate transporter"/>
    <property type="match status" value="1"/>
</dbReference>